<sequence length="81" mass="9714">MPDVDSIRRQLRNHPGIKLDFVVYRLTYSDDSRWTRFMDHVNARVRIDLENDGDGDVFEYVNWDVQEDPVLQDADEEMVRQ</sequence>
<dbReference type="InParanoid" id="A0A1Y2M1R4"/>
<keyword evidence="2" id="KW-1185">Reference proteome</keyword>
<accession>A0A1Y2M1R4</accession>
<gene>
    <name evidence="1" type="ORF">B5807_05985</name>
</gene>
<evidence type="ECO:0000313" key="2">
    <source>
        <dbReference type="Proteomes" id="UP000193240"/>
    </source>
</evidence>
<proteinExistence type="predicted"/>
<dbReference type="EMBL" id="KZ107843">
    <property type="protein sequence ID" value="OSS49739.1"/>
    <property type="molecule type" value="Genomic_DNA"/>
</dbReference>
<name>A0A1Y2M1R4_EPING</name>
<protein>
    <submittedName>
        <fullName evidence="1">Uncharacterized protein</fullName>
    </submittedName>
</protein>
<evidence type="ECO:0000313" key="1">
    <source>
        <dbReference type="EMBL" id="OSS49739.1"/>
    </source>
</evidence>
<reference evidence="1 2" key="1">
    <citation type="journal article" date="2017" name="Genome Announc.">
        <title>Genome sequence of the saprophytic ascomycete Epicoccum nigrum ICMP 19927 strain isolated from New Zealand.</title>
        <authorList>
            <person name="Fokin M."/>
            <person name="Fleetwood D."/>
            <person name="Weir B.S."/>
            <person name="Villas-Boas S.G."/>
        </authorList>
    </citation>
    <scope>NUCLEOTIDE SEQUENCE [LARGE SCALE GENOMIC DNA]</scope>
    <source>
        <strain evidence="1 2">ICMP 19927</strain>
    </source>
</reference>
<dbReference type="AlphaFoldDB" id="A0A1Y2M1R4"/>
<organism evidence="1 2">
    <name type="scientific">Epicoccum nigrum</name>
    <name type="common">Soil fungus</name>
    <name type="synonym">Epicoccum purpurascens</name>
    <dbReference type="NCBI Taxonomy" id="105696"/>
    <lineage>
        <taxon>Eukaryota</taxon>
        <taxon>Fungi</taxon>
        <taxon>Dikarya</taxon>
        <taxon>Ascomycota</taxon>
        <taxon>Pezizomycotina</taxon>
        <taxon>Dothideomycetes</taxon>
        <taxon>Pleosporomycetidae</taxon>
        <taxon>Pleosporales</taxon>
        <taxon>Pleosporineae</taxon>
        <taxon>Didymellaceae</taxon>
        <taxon>Epicoccum</taxon>
    </lineage>
</organism>
<dbReference type="Proteomes" id="UP000193240">
    <property type="component" value="Unassembled WGS sequence"/>
</dbReference>